<reference evidence="4 5" key="1">
    <citation type="journal article" date="2024" name="IMA Fungus">
        <title>IMA Genome - F19 : A genome assembly and annotation guide to empower mycologists, including annotated draft genome sequences of Ceratocystis pirilliformis, Diaporthe australafricana, Fusarium ophioides, Paecilomyces lecythidis, and Sporothrix stenoceras.</title>
        <authorList>
            <person name="Aylward J."/>
            <person name="Wilson A.M."/>
            <person name="Visagie C.M."/>
            <person name="Spraker J."/>
            <person name="Barnes I."/>
            <person name="Buitendag C."/>
            <person name="Ceriani C."/>
            <person name="Del Mar Angel L."/>
            <person name="du Plessis D."/>
            <person name="Fuchs T."/>
            <person name="Gasser K."/>
            <person name="Kramer D."/>
            <person name="Li W."/>
            <person name="Munsamy K."/>
            <person name="Piso A."/>
            <person name="Price J.L."/>
            <person name="Sonnekus B."/>
            <person name="Thomas C."/>
            <person name="van der Nest A."/>
            <person name="van Dijk A."/>
            <person name="van Heerden A."/>
            <person name="van Vuuren N."/>
            <person name="Yilmaz N."/>
            <person name="Duong T.A."/>
            <person name="van der Merwe N.A."/>
            <person name="Wingfield M.J."/>
            <person name="Wingfield B.D."/>
        </authorList>
    </citation>
    <scope>NUCLEOTIDE SEQUENCE [LARGE SCALE GENOMIC DNA]</scope>
    <source>
        <strain evidence="4 5">CMW 5346</strain>
    </source>
</reference>
<proteinExistence type="predicted"/>
<name>A0ABR3ZCU8_9PEZI</name>
<comment type="caution">
    <text evidence="4">The sequence shown here is derived from an EMBL/GenBank/DDBJ whole genome shotgun (WGS) entry which is preliminary data.</text>
</comment>
<dbReference type="Proteomes" id="UP001583186">
    <property type="component" value="Unassembled WGS sequence"/>
</dbReference>
<feature type="domain" description="PH" evidence="3">
    <location>
        <begin position="350"/>
        <end position="460"/>
    </location>
</feature>
<evidence type="ECO:0000313" key="5">
    <source>
        <dbReference type="Proteomes" id="UP001583186"/>
    </source>
</evidence>
<feature type="compositionally biased region" description="Polar residues" evidence="1">
    <location>
        <begin position="465"/>
        <end position="482"/>
    </location>
</feature>
<accession>A0ABR3ZCU8</accession>
<evidence type="ECO:0000256" key="1">
    <source>
        <dbReference type="SAM" id="MobiDB-lite"/>
    </source>
</evidence>
<evidence type="ECO:0000313" key="4">
    <source>
        <dbReference type="EMBL" id="KAL1897870.1"/>
    </source>
</evidence>
<dbReference type="Pfam" id="PF23074">
    <property type="entry name" value="PH_FT_N"/>
    <property type="match status" value="1"/>
</dbReference>
<dbReference type="Pfam" id="PF23076">
    <property type="entry name" value="PH_FT_C"/>
    <property type="match status" value="1"/>
</dbReference>
<evidence type="ECO:0000259" key="2">
    <source>
        <dbReference type="Pfam" id="PF23074"/>
    </source>
</evidence>
<feature type="region of interest" description="Disordered" evidence="1">
    <location>
        <begin position="458"/>
        <end position="493"/>
    </location>
</feature>
<organism evidence="4 5">
    <name type="scientific">Sporothrix stenoceras</name>
    <dbReference type="NCBI Taxonomy" id="5173"/>
    <lineage>
        <taxon>Eukaryota</taxon>
        <taxon>Fungi</taxon>
        <taxon>Dikarya</taxon>
        <taxon>Ascomycota</taxon>
        <taxon>Pezizomycotina</taxon>
        <taxon>Sordariomycetes</taxon>
        <taxon>Sordariomycetidae</taxon>
        <taxon>Ophiostomatales</taxon>
        <taxon>Ophiostomataceae</taxon>
        <taxon>Sporothrix</taxon>
    </lineage>
</organism>
<dbReference type="InterPro" id="IPR057082">
    <property type="entry name" value="PH_C"/>
</dbReference>
<evidence type="ECO:0000259" key="3">
    <source>
        <dbReference type="Pfam" id="PF23076"/>
    </source>
</evidence>
<keyword evidence="5" id="KW-1185">Reference proteome</keyword>
<protein>
    <submittedName>
        <fullName evidence="4">Uncharacterized protein</fullName>
    </submittedName>
</protein>
<dbReference type="EMBL" id="JAWCUI010000017">
    <property type="protein sequence ID" value="KAL1897870.1"/>
    <property type="molecule type" value="Genomic_DNA"/>
</dbReference>
<gene>
    <name evidence="4" type="ORF">Sste5346_003722</name>
</gene>
<feature type="domain" description="PH" evidence="2">
    <location>
        <begin position="228"/>
        <end position="339"/>
    </location>
</feature>
<dbReference type="InterPro" id="IPR057081">
    <property type="entry name" value="PH_N"/>
</dbReference>
<sequence>MGNMPNDGGRTALLLGGCYSEAMGANIVAGCIDSLRSFLSEPFHPLMLALSDEMRKCSTILLRILEQTRSHPGRVPALLDYLDMLLPCFQKTVGDIRGYYDDKAKSKEIRWRTMYHKMADEAGSMPLPQRFTLYHQFLLLMSHMLTKSPQFDMNSLEVLQKRILQLREKQGIKTPPTPAGPLVMSAAAMFHDKSVHWAEDIFSRPLPSRTPLKHLRFSECYGPWKEVQVPQNARTLFRRSFDQERLTIFAFYDPYDNSPYLVVRSLDTGTNIPAFSMYGVHELCIERDGSCLVLKRWSYTERCAKMWALLYFLTWEELVLFHCTFVSLKFEGEQTDVVNPVEFKISREKRLFQASILDDGYKHSLLVYEDTKTRGLRLHAAVWDGAFRKCPVWTAFITQQALSPNWLIRKDKHRLYVRDIQPYVFCNSYRPEHMRQNKYNAFELDFVAEEAQQRFKELFYPPPSSTTTADNDSNPTESTAPSSDDGDRTDDLK</sequence>